<dbReference type="Gene3D" id="1.10.390.10">
    <property type="entry name" value="Neutral Protease Domain 2"/>
    <property type="match status" value="2"/>
</dbReference>
<evidence type="ECO:0000259" key="8">
    <source>
        <dbReference type="SMART" id="SM01263"/>
    </source>
</evidence>
<dbReference type="GO" id="GO:0070006">
    <property type="term" value="F:metalloaminopeptidase activity"/>
    <property type="evidence" value="ECO:0007669"/>
    <property type="project" value="InterPro"/>
</dbReference>
<dbReference type="AlphaFoldDB" id="A0A401S3B7"/>
<evidence type="ECO:0000313" key="10">
    <source>
        <dbReference type="Proteomes" id="UP000287033"/>
    </source>
</evidence>
<dbReference type="Gene3D" id="2.60.40.1730">
    <property type="entry name" value="tricorn interacting facor f3 domain"/>
    <property type="match status" value="1"/>
</dbReference>
<comment type="cofactor">
    <cofactor evidence="1">
        <name>Zn(2+)</name>
        <dbReference type="ChEBI" id="CHEBI:29105"/>
    </cofactor>
</comment>
<keyword evidence="10" id="KW-1185">Reference proteome</keyword>
<dbReference type="InterPro" id="IPR042097">
    <property type="entry name" value="Aminopeptidase_N-like_N_sf"/>
</dbReference>
<keyword evidence="5" id="KW-0378">Hydrolase</keyword>
<sequence length="764" mass="86767">MNESTESAPDPNKDDLPLMANVGSILVRHYVLDLTVNFDRKVISGTIVLYLEINKTYGKIYDCVGTGCCPYSQALFETEQPGSSCNSTANIAASASVDKIYNLSKHSGGRVTNVNNCNHSNAEWTSGISGRREHCSNGDDFVLVLDCCDLAVNKVEEVNVTATPGIERLIGIDMCMSKNNIYSQRLHNDMQSRILDAILGLGAECWQEQHCYYLECSKAPGCGELHFQTDRWSLQIKKLGIQTPKDFPRVLRIYYETKPEGGSVRWTKDQSSRPCVYTSGSPINNRALFPCQEPPEAMATWQASVWAPKGSLVLMSGENCAEPKYNGALSNWFYYVTMPMPASTFTIAVGYWVEVVAECSFRSQTLNSSSSSSSSNYTNKSSVSLLFCGHPAYPCRFQNFIAQAQNCIPYRVFAPEYLKLRSQEVLLPLVAQCLSAAHCVLGTHPFSRVDVLIVPASFSSLGMASPHIVFLSQSVLFGKQNLCGIRLCHEIAHAWFGLAIGARDWTEEWISEGFATYFEDVFWANAQKGYFVLHYLENRVGQKAFLKFFRLFVERFHGQLILSQDFLHMFMENFSELRSQGLSMEVIFENWLDVAGIPKPLLDETLKWTENRLVCEVQSEVTKWIKINKKDRKGSCKRKRSQKDQVTFKELLPDQLVLLLELLLEVKSFSFRTLQLLQKHYCLREQDAEVRHRWYELVIKHKHTVAYGDLINFLEQHQAMGVYLYGELMVNEDAKQQHLVHRCFTKLQEEMDPSLQKVIAEMIL</sequence>
<proteinExistence type="inferred from homology"/>
<gene>
    <name evidence="9" type="ORF">chiPu_0003316</name>
</gene>
<dbReference type="Pfam" id="PF01433">
    <property type="entry name" value="Peptidase_M1"/>
    <property type="match status" value="1"/>
</dbReference>
<protein>
    <recommendedName>
        <fullName evidence="8">Peptidase M1 leukotriene A4 hydrolase/aminopeptidase C-terminal domain-containing protein</fullName>
    </recommendedName>
</protein>
<evidence type="ECO:0000256" key="4">
    <source>
        <dbReference type="ARBA" id="ARBA00022723"/>
    </source>
</evidence>
<dbReference type="Gene3D" id="1.25.40.320">
    <property type="entry name" value="Peptidase M1, leukotriene A4 hydrolase/aminopeptidase C-terminal domain"/>
    <property type="match status" value="1"/>
</dbReference>
<dbReference type="STRING" id="137246.A0A401S3B7"/>
<organism evidence="9 10">
    <name type="scientific">Chiloscyllium punctatum</name>
    <name type="common">Brownbanded bambooshark</name>
    <name type="synonym">Hemiscyllium punctatum</name>
    <dbReference type="NCBI Taxonomy" id="137246"/>
    <lineage>
        <taxon>Eukaryota</taxon>
        <taxon>Metazoa</taxon>
        <taxon>Chordata</taxon>
        <taxon>Craniata</taxon>
        <taxon>Vertebrata</taxon>
        <taxon>Chondrichthyes</taxon>
        <taxon>Elasmobranchii</taxon>
        <taxon>Galeomorphii</taxon>
        <taxon>Galeoidea</taxon>
        <taxon>Orectolobiformes</taxon>
        <taxon>Hemiscylliidae</taxon>
        <taxon>Chiloscyllium</taxon>
    </lineage>
</organism>
<comment type="caution">
    <text evidence="9">The sequence shown here is derived from an EMBL/GenBank/DDBJ whole genome shotgun (WGS) entry which is preliminary data.</text>
</comment>
<dbReference type="OMA" id="FARCSQA"/>
<dbReference type="InterPro" id="IPR038502">
    <property type="entry name" value="M1_LTA-4_hydro/amino_C_sf"/>
</dbReference>
<evidence type="ECO:0000256" key="3">
    <source>
        <dbReference type="ARBA" id="ARBA00022670"/>
    </source>
</evidence>
<evidence type="ECO:0000256" key="2">
    <source>
        <dbReference type="ARBA" id="ARBA00010136"/>
    </source>
</evidence>
<evidence type="ECO:0000256" key="1">
    <source>
        <dbReference type="ARBA" id="ARBA00001947"/>
    </source>
</evidence>
<dbReference type="OrthoDB" id="79562at2759"/>
<dbReference type="InterPro" id="IPR014782">
    <property type="entry name" value="Peptidase_M1_dom"/>
</dbReference>
<comment type="similarity">
    <text evidence="2">Belongs to the peptidase M1 family.</text>
</comment>
<dbReference type="SMART" id="SM01263">
    <property type="entry name" value="Leuk-A4-hydro_C"/>
    <property type="match status" value="1"/>
</dbReference>
<dbReference type="Pfam" id="PF09127">
    <property type="entry name" value="Leuk-A4-hydro_C"/>
    <property type="match status" value="1"/>
</dbReference>
<dbReference type="SUPFAM" id="SSF63737">
    <property type="entry name" value="Leukotriene A4 hydrolase N-terminal domain"/>
    <property type="match status" value="1"/>
</dbReference>
<dbReference type="GO" id="GO:0006508">
    <property type="term" value="P:proteolysis"/>
    <property type="evidence" value="ECO:0007669"/>
    <property type="project" value="UniProtKB-KW"/>
</dbReference>
<dbReference type="InterPro" id="IPR015211">
    <property type="entry name" value="Peptidase_M1_C"/>
</dbReference>
<dbReference type="EMBL" id="BEZZ01000070">
    <property type="protein sequence ID" value="GCC24913.1"/>
    <property type="molecule type" value="Genomic_DNA"/>
</dbReference>
<evidence type="ECO:0000256" key="7">
    <source>
        <dbReference type="ARBA" id="ARBA00023049"/>
    </source>
</evidence>
<dbReference type="FunFam" id="2.60.40.1730:FF:000008">
    <property type="entry name" value="aminopeptidase O isoform X1"/>
    <property type="match status" value="1"/>
</dbReference>
<dbReference type="Proteomes" id="UP000287033">
    <property type="component" value="Unassembled WGS sequence"/>
</dbReference>
<feature type="domain" description="Peptidase M1 leukotriene A4 hydrolase/aminopeptidase C-terminal" evidence="8">
    <location>
        <begin position="611"/>
        <end position="763"/>
    </location>
</feature>
<name>A0A401S3B7_CHIPU</name>
<dbReference type="PANTHER" id="PTHR46627:SF1">
    <property type="entry name" value="AMINOPEPTIDASE O"/>
    <property type="match status" value="1"/>
</dbReference>
<dbReference type="InterPro" id="IPR027268">
    <property type="entry name" value="Peptidase_M4/M1_CTD_sf"/>
</dbReference>
<dbReference type="InterPro" id="IPR016024">
    <property type="entry name" value="ARM-type_fold"/>
</dbReference>
<dbReference type="PANTHER" id="PTHR46627">
    <property type="entry name" value="AMINOPEPTIDASE O"/>
    <property type="match status" value="1"/>
</dbReference>
<dbReference type="GO" id="GO:0005730">
    <property type="term" value="C:nucleolus"/>
    <property type="evidence" value="ECO:0007669"/>
    <property type="project" value="InterPro"/>
</dbReference>
<dbReference type="SUPFAM" id="SSF48371">
    <property type="entry name" value="ARM repeat"/>
    <property type="match status" value="1"/>
</dbReference>
<reference evidence="9 10" key="1">
    <citation type="journal article" date="2018" name="Nat. Ecol. Evol.">
        <title>Shark genomes provide insights into elasmobranch evolution and the origin of vertebrates.</title>
        <authorList>
            <person name="Hara Y"/>
            <person name="Yamaguchi K"/>
            <person name="Onimaru K"/>
            <person name="Kadota M"/>
            <person name="Koyanagi M"/>
            <person name="Keeley SD"/>
            <person name="Tatsumi K"/>
            <person name="Tanaka K"/>
            <person name="Motone F"/>
            <person name="Kageyama Y"/>
            <person name="Nozu R"/>
            <person name="Adachi N"/>
            <person name="Nishimura O"/>
            <person name="Nakagawa R"/>
            <person name="Tanegashima C"/>
            <person name="Kiyatake I"/>
            <person name="Matsumoto R"/>
            <person name="Murakumo K"/>
            <person name="Nishida K"/>
            <person name="Terakita A"/>
            <person name="Kuratani S"/>
            <person name="Sato K"/>
            <person name="Hyodo S Kuraku.S."/>
        </authorList>
    </citation>
    <scope>NUCLEOTIDE SEQUENCE [LARGE SCALE GENOMIC DNA]</scope>
</reference>
<keyword evidence="3" id="KW-0645">Protease</keyword>
<evidence type="ECO:0000313" key="9">
    <source>
        <dbReference type="EMBL" id="GCC24913.1"/>
    </source>
</evidence>
<accession>A0A401S3B7</accession>
<dbReference type="GO" id="GO:0008270">
    <property type="term" value="F:zinc ion binding"/>
    <property type="evidence" value="ECO:0007669"/>
    <property type="project" value="InterPro"/>
</dbReference>
<dbReference type="InterPro" id="IPR033577">
    <property type="entry name" value="AOPep"/>
</dbReference>
<evidence type="ECO:0000256" key="6">
    <source>
        <dbReference type="ARBA" id="ARBA00022833"/>
    </source>
</evidence>
<keyword evidence="7" id="KW-0482">Metalloprotease</keyword>
<dbReference type="SUPFAM" id="SSF55486">
    <property type="entry name" value="Metalloproteases ('zincins'), catalytic domain"/>
    <property type="match status" value="1"/>
</dbReference>
<keyword evidence="4" id="KW-0479">Metal-binding</keyword>
<keyword evidence="6" id="KW-0862">Zinc</keyword>
<evidence type="ECO:0000256" key="5">
    <source>
        <dbReference type="ARBA" id="ARBA00022801"/>
    </source>
</evidence>